<comment type="caution">
    <text evidence="2">The sequence shown here is derived from an EMBL/GenBank/DDBJ whole genome shotgun (WGS) entry which is preliminary data.</text>
</comment>
<dbReference type="Proteomes" id="UP001320420">
    <property type="component" value="Unassembled WGS sequence"/>
</dbReference>
<feature type="region of interest" description="Disordered" evidence="1">
    <location>
        <begin position="224"/>
        <end position="243"/>
    </location>
</feature>
<sequence length="382" mass="43740">MGTSKLLSLPRDILVLLPSFLHNIEDFVNVSSTCRTLRECMGTATPHTILHLAAAQSRVFFRPSPHFLVAATARELGNWARQSDANEAELVYRLRDGVDGLLDLALTTARCGLATARIRELHGLRFSIINPTTDLIDKCVGEQWYQTPNFWGGGVDDAYTIDSDPPEAFFHLAIYGELFAPDLDALLRQDHGARRLKVDTRLEYVKYCIPDWATHAGTEDLYGRPVDPRRSVQPTGPYAAGNDGPFYRNNNIALTWVIRSSRWRPHWKRVREQTGLPDFKEEFDDGWWYDAAKEERLKQEQAQDWRQRLWENVMVCQGLEGLGMIQAEHQGRWVPRVREWREQIARLEEEPPRTMVGKQATLEYPYLLGDLRICVSGYVSGT</sequence>
<dbReference type="EMBL" id="JAKJXP020000029">
    <property type="protein sequence ID" value="KAK7753357.1"/>
    <property type="molecule type" value="Genomic_DNA"/>
</dbReference>
<accession>A0AAN9UU89</accession>
<protein>
    <recommendedName>
        <fullName evidence="4">F-box domain-containing protein</fullName>
    </recommendedName>
</protein>
<keyword evidence="3" id="KW-1185">Reference proteome</keyword>
<reference evidence="2 3" key="1">
    <citation type="submission" date="2024-02" db="EMBL/GenBank/DDBJ databases">
        <title>De novo assembly and annotation of 12 fungi associated with fruit tree decline syndrome in Ontario, Canada.</title>
        <authorList>
            <person name="Sulman M."/>
            <person name="Ellouze W."/>
            <person name="Ilyukhin E."/>
        </authorList>
    </citation>
    <scope>NUCLEOTIDE SEQUENCE [LARGE SCALE GENOMIC DNA]</scope>
    <source>
        <strain evidence="2 3">M11/M66-122</strain>
    </source>
</reference>
<evidence type="ECO:0008006" key="4">
    <source>
        <dbReference type="Google" id="ProtNLM"/>
    </source>
</evidence>
<name>A0AAN9UU89_9PEZI</name>
<dbReference type="AlphaFoldDB" id="A0AAN9UU89"/>
<evidence type="ECO:0000313" key="2">
    <source>
        <dbReference type="EMBL" id="KAK7753357.1"/>
    </source>
</evidence>
<evidence type="ECO:0000256" key="1">
    <source>
        <dbReference type="SAM" id="MobiDB-lite"/>
    </source>
</evidence>
<proteinExistence type="predicted"/>
<gene>
    <name evidence="2" type="ORF">SLS62_004647</name>
</gene>
<organism evidence="2 3">
    <name type="scientific">Diatrype stigma</name>
    <dbReference type="NCBI Taxonomy" id="117547"/>
    <lineage>
        <taxon>Eukaryota</taxon>
        <taxon>Fungi</taxon>
        <taxon>Dikarya</taxon>
        <taxon>Ascomycota</taxon>
        <taxon>Pezizomycotina</taxon>
        <taxon>Sordariomycetes</taxon>
        <taxon>Xylariomycetidae</taxon>
        <taxon>Xylariales</taxon>
        <taxon>Diatrypaceae</taxon>
        <taxon>Diatrype</taxon>
    </lineage>
</organism>
<evidence type="ECO:0000313" key="3">
    <source>
        <dbReference type="Proteomes" id="UP001320420"/>
    </source>
</evidence>